<protein>
    <submittedName>
        <fullName evidence="3">52 kDa repressor of the inhibitor of the protein kinase-like</fullName>
    </submittedName>
</protein>
<dbReference type="RefSeq" id="XP_035665754.1">
    <property type="nucleotide sequence ID" value="XM_035809861.1"/>
</dbReference>
<reference evidence="3" key="1">
    <citation type="submission" date="2025-08" db="UniProtKB">
        <authorList>
            <consortium name="RefSeq"/>
        </authorList>
    </citation>
    <scope>IDENTIFICATION</scope>
    <source>
        <strain evidence="3">S238N-H82</strain>
        <tissue evidence="3">Testes</tissue>
    </source>
</reference>
<evidence type="ECO:0000313" key="2">
    <source>
        <dbReference type="Proteomes" id="UP000001554"/>
    </source>
</evidence>
<dbReference type="KEGG" id="bfo:118408998"/>
<dbReference type="InterPro" id="IPR052958">
    <property type="entry name" value="IFN-induced_PKR_regulator"/>
</dbReference>
<proteinExistence type="predicted"/>
<dbReference type="GeneID" id="118408998"/>
<keyword evidence="2" id="KW-1185">Reference proteome</keyword>
<evidence type="ECO:0000313" key="3">
    <source>
        <dbReference type="RefSeq" id="XP_035665754.1"/>
    </source>
</evidence>
<evidence type="ECO:0000259" key="1">
    <source>
        <dbReference type="Pfam" id="PF05699"/>
    </source>
</evidence>
<dbReference type="Proteomes" id="UP000001554">
    <property type="component" value="Unplaced"/>
</dbReference>
<dbReference type="AlphaFoldDB" id="A0A9J7HTT5"/>
<dbReference type="InterPro" id="IPR008906">
    <property type="entry name" value="HATC_C_dom"/>
</dbReference>
<name>A0A9J7HTT5_BRAFL</name>
<accession>A0A9J7HTT5</accession>
<dbReference type="GO" id="GO:0046983">
    <property type="term" value="F:protein dimerization activity"/>
    <property type="evidence" value="ECO:0007669"/>
    <property type="project" value="InterPro"/>
</dbReference>
<sequence>MNKQWIQCIIRIDSSRDVCLEDAVAQYEADLPSPELFPMELNRWKKHFMSDPPEVRPASPAEAVKRCDVTMSPNVGVLLKIACTLPETSCECERSFSALRWLNNYMRASMGKMRLSNLALIHIHYDTDIDLDKVVDCFALLNPRRLELENLLKDR</sequence>
<dbReference type="Pfam" id="PF05699">
    <property type="entry name" value="Dimer_Tnp_hAT"/>
    <property type="match status" value="1"/>
</dbReference>
<organism evidence="2 3">
    <name type="scientific">Branchiostoma floridae</name>
    <name type="common">Florida lancelet</name>
    <name type="synonym">Amphioxus</name>
    <dbReference type="NCBI Taxonomy" id="7739"/>
    <lineage>
        <taxon>Eukaryota</taxon>
        <taxon>Metazoa</taxon>
        <taxon>Chordata</taxon>
        <taxon>Cephalochordata</taxon>
        <taxon>Leptocardii</taxon>
        <taxon>Amphioxiformes</taxon>
        <taxon>Branchiostomatidae</taxon>
        <taxon>Branchiostoma</taxon>
    </lineage>
</organism>
<dbReference type="PANTHER" id="PTHR46289:SF16">
    <property type="entry name" value="52 KDA REPRESSOR OF THE INHIBITOR OF THE PROTEIN KINASE"/>
    <property type="match status" value="1"/>
</dbReference>
<gene>
    <name evidence="3" type="primary">LOC118408998</name>
</gene>
<feature type="domain" description="HAT C-terminal dimerisation" evidence="1">
    <location>
        <begin position="72"/>
        <end position="125"/>
    </location>
</feature>
<dbReference type="PANTHER" id="PTHR46289">
    <property type="entry name" value="52 KDA REPRESSOR OF THE INHIBITOR OF THE PROTEIN KINASE-LIKE PROTEIN-RELATED"/>
    <property type="match status" value="1"/>
</dbReference>
<dbReference type="OMA" id="CIIRIDS"/>
<dbReference type="OrthoDB" id="10037933at2759"/>